<dbReference type="SUPFAM" id="SSF48179">
    <property type="entry name" value="6-phosphogluconate dehydrogenase C-terminal domain-like"/>
    <property type="match status" value="1"/>
</dbReference>
<dbReference type="RefSeq" id="WP_348827920.1">
    <property type="nucleotide sequence ID" value="NZ_CP098827.1"/>
</dbReference>
<keyword evidence="7 10" id="KW-0560">Oxidoreductase</keyword>
<comment type="catalytic activity">
    <reaction evidence="9 10">
        <text>(R)-pantoate + NADP(+) = 2-dehydropantoate + NADPH + H(+)</text>
        <dbReference type="Rhea" id="RHEA:16233"/>
        <dbReference type="ChEBI" id="CHEBI:11561"/>
        <dbReference type="ChEBI" id="CHEBI:15378"/>
        <dbReference type="ChEBI" id="CHEBI:15980"/>
        <dbReference type="ChEBI" id="CHEBI:57783"/>
        <dbReference type="ChEBI" id="CHEBI:58349"/>
        <dbReference type="EC" id="1.1.1.169"/>
    </reaction>
</comment>
<dbReference type="InterPro" id="IPR013752">
    <property type="entry name" value="KPA_reductase"/>
</dbReference>
<keyword evidence="6 10" id="KW-0521">NADP</keyword>
<evidence type="ECO:0000256" key="4">
    <source>
        <dbReference type="ARBA" id="ARBA00019465"/>
    </source>
</evidence>
<dbReference type="InterPro" id="IPR050838">
    <property type="entry name" value="Ketopantoate_reductase"/>
</dbReference>
<dbReference type="InterPro" id="IPR013332">
    <property type="entry name" value="KPR_N"/>
</dbReference>
<reference evidence="13" key="1">
    <citation type="submission" date="2022-06" db="EMBL/GenBank/DDBJ databases">
        <title>A novel DMS-producing enzyme.</title>
        <authorList>
            <person name="Zhang Y."/>
        </authorList>
    </citation>
    <scope>NUCLEOTIDE SEQUENCE</scope>
    <source>
        <strain evidence="13">RT37</strain>
    </source>
</reference>
<dbReference type="GO" id="GO:0005737">
    <property type="term" value="C:cytoplasm"/>
    <property type="evidence" value="ECO:0007669"/>
    <property type="project" value="TreeGrafter"/>
</dbReference>
<dbReference type="GO" id="GO:0050661">
    <property type="term" value="F:NADP binding"/>
    <property type="evidence" value="ECO:0007669"/>
    <property type="project" value="TreeGrafter"/>
</dbReference>
<keyword evidence="5 10" id="KW-0566">Pantothenate biosynthesis</keyword>
<evidence type="ECO:0000259" key="12">
    <source>
        <dbReference type="Pfam" id="PF08546"/>
    </source>
</evidence>
<evidence type="ECO:0000256" key="1">
    <source>
        <dbReference type="ARBA" id="ARBA00004994"/>
    </source>
</evidence>
<dbReference type="NCBIfam" id="TIGR00745">
    <property type="entry name" value="apbA_panE"/>
    <property type="match status" value="1"/>
</dbReference>
<sequence>MTTLIIGPGAIGRLLACRLAAGGQSVRLLGRRPLPTIQTLTSPDGTTQRLELATTTEPRLACVDVDQVMLTTKAYAARAAFAAVVDHLPAATPLVLWQNGLRVQRPLTDTWSGPVLCASTTEGAFIKADDSVVHAGQGQTVIGHLDGGLDGHPGEGHGPHTQPLRTHALQSQALQTKALASSLATTLSAAGLATEAVDNIATRLWHKLAVNAAINPLVARYRLRNGELRGHPYRDMVDATVDEVAQILAALEIPAPAIDVPSINIAANDVNDGTHAWRALVWQVIERTAANRASMLQDIEAGRPTEHDAILGPLREAATRLGLPCPQLDAHWRFLNA</sequence>
<comment type="similarity">
    <text evidence="2 10">Belongs to the ketopantoate reductase family.</text>
</comment>
<dbReference type="AlphaFoldDB" id="A0AAU7KNJ8"/>
<organism evidence="13">
    <name type="scientific">Halomonas sp. RT37</name>
    <dbReference type="NCBI Taxonomy" id="2950872"/>
    <lineage>
        <taxon>Bacteria</taxon>
        <taxon>Pseudomonadati</taxon>
        <taxon>Pseudomonadota</taxon>
        <taxon>Gammaproteobacteria</taxon>
        <taxon>Oceanospirillales</taxon>
        <taxon>Halomonadaceae</taxon>
        <taxon>Halomonas</taxon>
    </lineage>
</organism>
<evidence type="ECO:0000313" key="13">
    <source>
        <dbReference type="EMBL" id="XBO72648.1"/>
    </source>
</evidence>
<dbReference type="InterPro" id="IPR036291">
    <property type="entry name" value="NAD(P)-bd_dom_sf"/>
</dbReference>
<dbReference type="InterPro" id="IPR008927">
    <property type="entry name" value="6-PGluconate_DH-like_C_sf"/>
</dbReference>
<dbReference type="GO" id="GO:0015940">
    <property type="term" value="P:pantothenate biosynthetic process"/>
    <property type="evidence" value="ECO:0007669"/>
    <property type="project" value="UniProtKB-KW"/>
</dbReference>
<evidence type="ECO:0000256" key="2">
    <source>
        <dbReference type="ARBA" id="ARBA00007870"/>
    </source>
</evidence>
<dbReference type="Gene3D" id="1.10.1040.10">
    <property type="entry name" value="N-(1-d-carboxylethyl)-l-norvaline Dehydrogenase, domain 2"/>
    <property type="match status" value="1"/>
</dbReference>
<dbReference type="Pfam" id="PF02558">
    <property type="entry name" value="ApbA"/>
    <property type="match status" value="1"/>
</dbReference>
<dbReference type="EC" id="1.1.1.169" evidence="3 10"/>
<dbReference type="InterPro" id="IPR003710">
    <property type="entry name" value="ApbA"/>
</dbReference>
<dbReference type="Pfam" id="PF08546">
    <property type="entry name" value="ApbA_C"/>
    <property type="match status" value="1"/>
</dbReference>
<evidence type="ECO:0000256" key="5">
    <source>
        <dbReference type="ARBA" id="ARBA00022655"/>
    </source>
</evidence>
<dbReference type="EMBL" id="CP098827">
    <property type="protein sequence ID" value="XBO72648.1"/>
    <property type="molecule type" value="Genomic_DNA"/>
</dbReference>
<proteinExistence type="inferred from homology"/>
<evidence type="ECO:0000256" key="8">
    <source>
        <dbReference type="ARBA" id="ARBA00032024"/>
    </source>
</evidence>
<comment type="function">
    <text evidence="10">Catalyzes the NADPH-dependent reduction of ketopantoate into pantoic acid.</text>
</comment>
<feature type="domain" description="Ketopantoate reductase N-terminal" evidence="11">
    <location>
        <begin position="4"/>
        <end position="146"/>
    </location>
</feature>
<evidence type="ECO:0000259" key="11">
    <source>
        <dbReference type="Pfam" id="PF02558"/>
    </source>
</evidence>
<dbReference type="InterPro" id="IPR013328">
    <property type="entry name" value="6PGD_dom2"/>
</dbReference>
<evidence type="ECO:0000256" key="10">
    <source>
        <dbReference type="RuleBase" id="RU362068"/>
    </source>
</evidence>
<gene>
    <name evidence="13" type="ORF">NFG58_08095</name>
</gene>
<dbReference type="GO" id="GO:0008677">
    <property type="term" value="F:2-dehydropantoate 2-reductase activity"/>
    <property type="evidence" value="ECO:0007669"/>
    <property type="project" value="UniProtKB-EC"/>
</dbReference>
<evidence type="ECO:0000256" key="3">
    <source>
        <dbReference type="ARBA" id="ARBA00013014"/>
    </source>
</evidence>
<protein>
    <recommendedName>
        <fullName evidence="4 10">2-dehydropantoate 2-reductase</fullName>
        <ecNumber evidence="3 10">1.1.1.169</ecNumber>
    </recommendedName>
    <alternativeName>
        <fullName evidence="8 10">Ketopantoate reductase</fullName>
    </alternativeName>
</protein>
<evidence type="ECO:0000256" key="9">
    <source>
        <dbReference type="ARBA" id="ARBA00048793"/>
    </source>
</evidence>
<name>A0AAU7KNJ8_9GAMM</name>
<accession>A0AAU7KNJ8</accession>
<evidence type="ECO:0000256" key="6">
    <source>
        <dbReference type="ARBA" id="ARBA00022857"/>
    </source>
</evidence>
<comment type="pathway">
    <text evidence="1 10">Cofactor biosynthesis; (R)-pantothenate biosynthesis; (R)-pantoate from 3-methyl-2-oxobutanoate: step 2/2.</text>
</comment>
<evidence type="ECO:0000256" key="7">
    <source>
        <dbReference type="ARBA" id="ARBA00023002"/>
    </source>
</evidence>
<dbReference type="PANTHER" id="PTHR43765">
    <property type="entry name" value="2-DEHYDROPANTOATE 2-REDUCTASE-RELATED"/>
    <property type="match status" value="1"/>
</dbReference>
<dbReference type="SUPFAM" id="SSF51735">
    <property type="entry name" value="NAD(P)-binding Rossmann-fold domains"/>
    <property type="match status" value="1"/>
</dbReference>
<dbReference type="PANTHER" id="PTHR43765:SF2">
    <property type="entry name" value="2-DEHYDROPANTOATE 2-REDUCTASE"/>
    <property type="match status" value="1"/>
</dbReference>
<dbReference type="Gene3D" id="3.40.50.720">
    <property type="entry name" value="NAD(P)-binding Rossmann-like Domain"/>
    <property type="match status" value="1"/>
</dbReference>
<feature type="domain" description="Ketopantoate reductase C-terminal" evidence="12">
    <location>
        <begin position="199"/>
        <end position="336"/>
    </location>
</feature>